<evidence type="ECO:0000313" key="6">
    <source>
        <dbReference type="Proteomes" id="UP001529510"/>
    </source>
</evidence>
<evidence type="ECO:0000256" key="3">
    <source>
        <dbReference type="ARBA" id="ARBA00023043"/>
    </source>
</evidence>
<dbReference type="AlphaFoldDB" id="A0ABD0PSW5"/>
<evidence type="ECO:0000256" key="1">
    <source>
        <dbReference type="ARBA" id="ARBA00004123"/>
    </source>
</evidence>
<comment type="subcellular location">
    <subcellularLocation>
        <location evidence="1">Nucleus</location>
    </subcellularLocation>
</comment>
<dbReference type="PANTHER" id="PTHR24131">
    <property type="entry name" value="APOPTOSIS-STIMULATING OF P53 PROTEIN"/>
    <property type="match status" value="1"/>
</dbReference>
<keyword evidence="3" id="KW-0040">ANK repeat</keyword>
<dbReference type="EMBL" id="JAMKFB020000013">
    <property type="protein sequence ID" value="KAL0177120.1"/>
    <property type="molecule type" value="Genomic_DNA"/>
</dbReference>
<evidence type="ECO:0000256" key="2">
    <source>
        <dbReference type="ARBA" id="ARBA00022737"/>
    </source>
</evidence>
<dbReference type="InterPro" id="IPR047163">
    <property type="entry name" value="ASPP1/2"/>
</dbReference>
<dbReference type="GO" id="GO:0005634">
    <property type="term" value="C:nucleus"/>
    <property type="evidence" value="ECO:0007669"/>
    <property type="project" value="UniProtKB-SubCell"/>
</dbReference>
<reference evidence="5 6" key="1">
    <citation type="submission" date="2024-05" db="EMBL/GenBank/DDBJ databases">
        <title>Genome sequencing and assembly of Indian major carp, Cirrhinus mrigala (Hamilton, 1822).</title>
        <authorList>
            <person name="Mohindra V."/>
            <person name="Chowdhury L.M."/>
            <person name="Lal K."/>
            <person name="Jena J.K."/>
        </authorList>
    </citation>
    <scope>NUCLEOTIDE SEQUENCE [LARGE SCALE GENOMIC DNA]</scope>
    <source>
        <strain evidence="5">CM1030</strain>
        <tissue evidence="5">Blood</tissue>
    </source>
</reference>
<comment type="caution">
    <text evidence="5">The sequence shown here is derived from an EMBL/GenBank/DDBJ whole genome shotgun (WGS) entry which is preliminary data.</text>
</comment>
<accession>A0ABD0PSW5</accession>
<gene>
    <name evidence="5" type="ORF">M9458_026014</name>
</gene>
<keyword evidence="2" id="KW-0677">Repeat</keyword>
<sequence>MNNLLLQKQKELVVAVSKVEELSKQLETLKNGQLDSLHSNHSSVAELDRLYRELQMRKNMNLEQSAKLQLQRENLNKRNQEVASMDKRVSELRDRLWKKKAALQQKENLPVS</sequence>
<name>A0ABD0PSW5_CIRMR</name>
<keyword evidence="6" id="KW-1185">Reference proteome</keyword>
<keyword evidence="4" id="KW-0539">Nucleus</keyword>
<dbReference type="PANTHER" id="PTHR24131:SF8">
    <property type="entry name" value="APOPTOSIS-STIMULATING OF P53 PROTEIN 2"/>
    <property type="match status" value="1"/>
</dbReference>
<organism evidence="5 6">
    <name type="scientific">Cirrhinus mrigala</name>
    <name type="common">Mrigala</name>
    <dbReference type="NCBI Taxonomy" id="683832"/>
    <lineage>
        <taxon>Eukaryota</taxon>
        <taxon>Metazoa</taxon>
        <taxon>Chordata</taxon>
        <taxon>Craniata</taxon>
        <taxon>Vertebrata</taxon>
        <taxon>Euteleostomi</taxon>
        <taxon>Actinopterygii</taxon>
        <taxon>Neopterygii</taxon>
        <taxon>Teleostei</taxon>
        <taxon>Ostariophysi</taxon>
        <taxon>Cypriniformes</taxon>
        <taxon>Cyprinidae</taxon>
        <taxon>Labeoninae</taxon>
        <taxon>Labeonini</taxon>
        <taxon>Cirrhinus</taxon>
    </lineage>
</organism>
<evidence type="ECO:0000256" key="4">
    <source>
        <dbReference type="ARBA" id="ARBA00023242"/>
    </source>
</evidence>
<proteinExistence type="predicted"/>
<evidence type="ECO:0000313" key="5">
    <source>
        <dbReference type="EMBL" id="KAL0177120.1"/>
    </source>
</evidence>
<dbReference type="Proteomes" id="UP001529510">
    <property type="component" value="Unassembled WGS sequence"/>
</dbReference>
<feature type="non-terminal residue" evidence="5">
    <location>
        <position position="112"/>
    </location>
</feature>
<protein>
    <submittedName>
        <fullName evidence="5">Uncharacterized protein</fullName>
    </submittedName>
</protein>